<dbReference type="AlphaFoldDB" id="A0A6G1HGY7"/>
<dbReference type="PANTHER" id="PTHR40260:SF2">
    <property type="entry name" value="BLR8190 PROTEIN"/>
    <property type="match status" value="1"/>
</dbReference>
<evidence type="ECO:0000259" key="2">
    <source>
        <dbReference type="Pfam" id="PF07110"/>
    </source>
</evidence>
<dbReference type="Pfam" id="PF07110">
    <property type="entry name" value="EthD"/>
    <property type="match status" value="1"/>
</dbReference>
<sequence length="116" mass="12694">MPATATVLYATKPSAHFDMSYYLHTHMPLVASSWGQYGLKSYTVTDFRNPSSSSASASEEAQPPFLVQCVLFFDDVEGIKKAVESVQAKDVFGDVKKFTDIEPTFLMGTVSGEVTL</sequence>
<dbReference type="EMBL" id="ML977137">
    <property type="protein sequence ID" value="KAF1992501.1"/>
    <property type="molecule type" value="Genomic_DNA"/>
</dbReference>
<dbReference type="PANTHER" id="PTHR40260">
    <property type="entry name" value="BLR8190 PROTEIN"/>
    <property type="match status" value="1"/>
</dbReference>
<proteinExistence type="inferred from homology"/>
<protein>
    <recommendedName>
        <fullName evidence="2">EthD domain-containing protein</fullName>
    </recommendedName>
</protein>
<evidence type="ECO:0000313" key="4">
    <source>
        <dbReference type="Proteomes" id="UP000800041"/>
    </source>
</evidence>
<gene>
    <name evidence="3" type="ORF">K402DRAFT_388157</name>
</gene>
<dbReference type="InterPro" id="IPR011008">
    <property type="entry name" value="Dimeric_a/b-barrel"/>
</dbReference>
<dbReference type="NCBIfam" id="TIGR02118">
    <property type="entry name" value="EthD family reductase"/>
    <property type="match status" value="1"/>
</dbReference>
<dbReference type="OrthoDB" id="4892971at2759"/>
<organism evidence="3 4">
    <name type="scientific">Aulographum hederae CBS 113979</name>
    <dbReference type="NCBI Taxonomy" id="1176131"/>
    <lineage>
        <taxon>Eukaryota</taxon>
        <taxon>Fungi</taxon>
        <taxon>Dikarya</taxon>
        <taxon>Ascomycota</taxon>
        <taxon>Pezizomycotina</taxon>
        <taxon>Dothideomycetes</taxon>
        <taxon>Pleosporomycetidae</taxon>
        <taxon>Aulographales</taxon>
        <taxon>Aulographaceae</taxon>
    </lineage>
</organism>
<evidence type="ECO:0000313" key="3">
    <source>
        <dbReference type="EMBL" id="KAF1992501.1"/>
    </source>
</evidence>
<dbReference type="Gene3D" id="3.30.70.100">
    <property type="match status" value="1"/>
</dbReference>
<keyword evidence="4" id="KW-1185">Reference proteome</keyword>
<name>A0A6G1HGY7_9PEZI</name>
<feature type="domain" description="EthD" evidence="2">
    <location>
        <begin position="19"/>
        <end position="101"/>
    </location>
</feature>
<dbReference type="GO" id="GO:0016491">
    <property type="term" value="F:oxidoreductase activity"/>
    <property type="evidence" value="ECO:0007669"/>
    <property type="project" value="InterPro"/>
</dbReference>
<dbReference type="Proteomes" id="UP000800041">
    <property type="component" value="Unassembled WGS sequence"/>
</dbReference>
<evidence type="ECO:0000256" key="1">
    <source>
        <dbReference type="ARBA" id="ARBA00005986"/>
    </source>
</evidence>
<accession>A0A6G1HGY7</accession>
<dbReference type="InterPro" id="IPR009799">
    <property type="entry name" value="EthD_dom"/>
</dbReference>
<dbReference type="SUPFAM" id="SSF54909">
    <property type="entry name" value="Dimeric alpha+beta barrel"/>
    <property type="match status" value="1"/>
</dbReference>
<comment type="similarity">
    <text evidence="1">Belongs to the tpcK family.</text>
</comment>
<reference evidence="3" key="1">
    <citation type="journal article" date="2020" name="Stud. Mycol.">
        <title>101 Dothideomycetes genomes: a test case for predicting lifestyles and emergence of pathogens.</title>
        <authorList>
            <person name="Haridas S."/>
            <person name="Albert R."/>
            <person name="Binder M."/>
            <person name="Bloem J."/>
            <person name="Labutti K."/>
            <person name="Salamov A."/>
            <person name="Andreopoulos B."/>
            <person name="Baker S."/>
            <person name="Barry K."/>
            <person name="Bills G."/>
            <person name="Bluhm B."/>
            <person name="Cannon C."/>
            <person name="Castanera R."/>
            <person name="Culley D."/>
            <person name="Daum C."/>
            <person name="Ezra D."/>
            <person name="Gonzalez J."/>
            <person name="Henrissat B."/>
            <person name="Kuo A."/>
            <person name="Liang C."/>
            <person name="Lipzen A."/>
            <person name="Lutzoni F."/>
            <person name="Magnuson J."/>
            <person name="Mondo S."/>
            <person name="Nolan M."/>
            <person name="Ohm R."/>
            <person name="Pangilinan J."/>
            <person name="Park H.-J."/>
            <person name="Ramirez L."/>
            <person name="Alfaro M."/>
            <person name="Sun H."/>
            <person name="Tritt A."/>
            <person name="Yoshinaga Y."/>
            <person name="Zwiers L.-H."/>
            <person name="Turgeon B."/>
            <person name="Goodwin S."/>
            <person name="Spatafora J."/>
            <person name="Crous P."/>
            <person name="Grigoriev I."/>
        </authorList>
    </citation>
    <scope>NUCLEOTIDE SEQUENCE</scope>
    <source>
        <strain evidence="3">CBS 113979</strain>
    </source>
</reference>